<evidence type="ECO:0000256" key="1">
    <source>
        <dbReference type="ARBA" id="ARBA00001974"/>
    </source>
</evidence>
<comment type="cofactor">
    <cofactor evidence="1 6">
        <name>FAD</name>
        <dbReference type="ChEBI" id="CHEBI:57692"/>
    </cofactor>
</comment>
<proteinExistence type="inferred from homology"/>
<dbReference type="InterPro" id="IPR009075">
    <property type="entry name" value="AcylCo_DH/oxidase_C"/>
</dbReference>
<dbReference type="GO" id="GO:0005886">
    <property type="term" value="C:plasma membrane"/>
    <property type="evidence" value="ECO:0007669"/>
    <property type="project" value="TreeGrafter"/>
</dbReference>
<dbReference type="InterPro" id="IPR052161">
    <property type="entry name" value="Mycobact_Acyl-CoA_DH"/>
</dbReference>
<dbReference type="GO" id="GO:0016627">
    <property type="term" value="F:oxidoreductase activity, acting on the CH-CH group of donors"/>
    <property type="evidence" value="ECO:0007669"/>
    <property type="project" value="InterPro"/>
</dbReference>
<evidence type="ECO:0000256" key="5">
    <source>
        <dbReference type="ARBA" id="ARBA00023002"/>
    </source>
</evidence>
<protein>
    <submittedName>
        <fullName evidence="10">Alkylation response protein AidB-like acyl-CoA dehydrogenase</fullName>
    </submittedName>
</protein>
<dbReference type="EMBL" id="PVZG01000018">
    <property type="protein sequence ID" value="PRY22044.1"/>
    <property type="molecule type" value="Genomic_DNA"/>
</dbReference>
<dbReference type="InterPro" id="IPR009100">
    <property type="entry name" value="AcylCoA_DH/oxidase_NM_dom_sf"/>
</dbReference>
<feature type="domain" description="Acyl-CoA dehydrogenase/oxidase N-terminal" evidence="9">
    <location>
        <begin position="6"/>
        <end position="120"/>
    </location>
</feature>
<evidence type="ECO:0000259" key="8">
    <source>
        <dbReference type="Pfam" id="PF02770"/>
    </source>
</evidence>
<reference evidence="10 11" key="1">
    <citation type="submission" date="2018-03" db="EMBL/GenBank/DDBJ databases">
        <title>Genomic Encyclopedia of Archaeal and Bacterial Type Strains, Phase II (KMG-II): from individual species to whole genera.</title>
        <authorList>
            <person name="Goeker M."/>
        </authorList>
    </citation>
    <scope>NUCLEOTIDE SEQUENCE [LARGE SCALE GENOMIC DNA]</scope>
    <source>
        <strain evidence="10 11">DSM 45348</strain>
    </source>
</reference>
<dbReference type="InterPro" id="IPR036250">
    <property type="entry name" value="AcylCo_DH-like_C"/>
</dbReference>
<dbReference type="PANTHER" id="PTHR43292">
    <property type="entry name" value="ACYL-COA DEHYDROGENASE"/>
    <property type="match status" value="1"/>
</dbReference>
<dbReference type="InterPro" id="IPR006091">
    <property type="entry name" value="Acyl-CoA_Oxase/DH_mid-dom"/>
</dbReference>
<evidence type="ECO:0000256" key="3">
    <source>
        <dbReference type="ARBA" id="ARBA00022630"/>
    </source>
</evidence>
<dbReference type="Proteomes" id="UP000239209">
    <property type="component" value="Unassembled WGS sequence"/>
</dbReference>
<dbReference type="Gene3D" id="2.40.110.10">
    <property type="entry name" value="Butyryl-CoA Dehydrogenase, subunit A, domain 2"/>
    <property type="match status" value="1"/>
</dbReference>
<keyword evidence="11" id="KW-1185">Reference proteome</keyword>
<comment type="caution">
    <text evidence="10">The sequence shown here is derived from an EMBL/GenBank/DDBJ whole genome shotgun (WGS) entry which is preliminary data.</text>
</comment>
<evidence type="ECO:0000259" key="7">
    <source>
        <dbReference type="Pfam" id="PF00441"/>
    </source>
</evidence>
<dbReference type="GO" id="GO:0050660">
    <property type="term" value="F:flavin adenine dinucleotide binding"/>
    <property type="evidence" value="ECO:0007669"/>
    <property type="project" value="InterPro"/>
</dbReference>
<name>A0A2T0RLI1_9ACTN</name>
<feature type="domain" description="Acyl-CoA dehydrogenase/oxidase C-terminal" evidence="7">
    <location>
        <begin position="268"/>
        <end position="367"/>
    </location>
</feature>
<evidence type="ECO:0000256" key="6">
    <source>
        <dbReference type="RuleBase" id="RU362125"/>
    </source>
</evidence>
<dbReference type="RefSeq" id="WP_106130101.1">
    <property type="nucleotide sequence ID" value="NZ_PVZG01000018.1"/>
</dbReference>
<dbReference type="Gene3D" id="1.10.540.10">
    <property type="entry name" value="Acyl-CoA dehydrogenase/oxidase, N-terminal domain"/>
    <property type="match status" value="1"/>
</dbReference>
<dbReference type="Pfam" id="PF02770">
    <property type="entry name" value="Acyl-CoA_dh_M"/>
    <property type="match status" value="1"/>
</dbReference>
<dbReference type="InterPro" id="IPR013786">
    <property type="entry name" value="AcylCoA_DH/ox_N"/>
</dbReference>
<keyword evidence="4 6" id="KW-0274">FAD</keyword>
<dbReference type="PANTHER" id="PTHR43292:SF4">
    <property type="entry name" value="ACYL-COA DEHYDROGENASE FADE34"/>
    <property type="match status" value="1"/>
</dbReference>
<dbReference type="Gene3D" id="1.20.140.10">
    <property type="entry name" value="Butyryl-CoA Dehydrogenase, subunit A, domain 3"/>
    <property type="match status" value="1"/>
</dbReference>
<accession>A0A2T0RLI1</accession>
<dbReference type="AlphaFoldDB" id="A0A2T0RLI1"/>
<evidence type="ECO:0000256" key="2">
    <source>
        <dbReference type="ARBA" id="ARBA00009347"/>
    </source>
</evidence>
<feature type="domain" description="Acyl-CoA oxidase/dehydrogenase middle" evidence="8">
    <location>
        <begin position="126"/>
        <end position="218"/>
    </location>
</feature>
<dbReference type="InterPro" id="IPR037069">
    <property type="entry name" value="AcylCoA_DH/ox_N_sf"/>
</dbReference>
<dbReference type="SUPFAM" id="SSF56645">
    <property type="entry name" value="Acyl-CoA dehydrogenase NM domain-like"/>
    <property type="match status" value="1"/>
</dbReference>
<evidence type="ECO:0000256" key="4">
    <source>
        <dbReference type="ARBA" id="ARBA00022827"/>
    </source>
</evidence>
<keyword evidence="3 6" id="KW-0285">Flavoprotein</keyword>
<dbReference type="OrthoDB" id="3176804at2"/>
<sequence>MYWYGEEIRAYRREVRALLAEPPVRAELDALHERPGTDPDVRALYRELGRRGLLAVNWPARYGGEGRALLDAAVAGEELARAGVPDTLYVNTVQIVGLFLLMAGSEQQKATHLPPLARGERFASVLYTEPGSGSDLGSLSTTAVADEGGGWRLSGVKAFHMKSDLTDIGLCAARTGPAGGRYDGISLFIVDLHAPGVHRRTIGSIADEQFHRIEFDEVQLAPGDLLGPENGGWPLLTQALAIERTGLDYSLKAENWLAAAGAALGPDADAAVCEEVGRYGAAVDGSRLLSWEVLEGLAADRLDESLAAAAKFYCGELAARIGRWAPTRVTGPLPERRAAVLEAAYREAPGLTVAAGTSEMMLEIVASLALDGLAKEAAAW</sequence>
<gene>
    <name evidence="10" type="ORF">CLV70_118109</name>
</gene>
<dbReference type="InterPro" id="IPR046373">
    <property type="entry name" value="Acyl-CoA_Oxase/DH_mid-dom_sf"/>
</dbReference>
<dbReference type="Pfam" id="PF00441">
    <property type="entry name" value="Acyl-CoA_dh_1"/>
    <property type="match status" value="1"/>
</dbReference>
<organism evidence="10 11">
    <name type="scientific">Pseudosporangium ferrugineum</name>
    <dbReference type="NCBI Taxonomy" id="439699"/>
    <lineage>
        <taxon>Bacteria</taxon>
        <taxon>Bacillati</taxon>
        <taxon>Actinomycetota</taxon>
        <taxon>Actinomycetes</taxon>
        <taxon>Micromonosporales</taxon>
        <taxon>Micromonosporaceae</taxon>
        <taxon>Pseudosporangium</taxon>
    </lineage>
</organism>
<dbReference type="Pfam" id="PF02771">
    <property type="entry name" value="Acyl-CoA_dh_N"/>
    <property type="match status" value="1"/>
</dbReference>
<dbReference type="SUPFAM" id="SSF47203">
    <property type="entry name" value="Acyl-CoA dehydrogenase C-terminal domain-like"/>
    <property type="match status" value="1"/>
</dbReference>
<evidence type="ECO:0000313" key="11">
    <source>
        <dbReference type="Proteomes" id="UP000239209"/>
    </source>
</evidence>
<evidence type="ECO:0000313" key="10">
    <source>
        <dbReference type="EMBL" id="PRY22044.1"/>
    </source>
</evidence>
<comment type="similarity">
    <text evidence="2 6">Belongs to the acyl-CoA dehydrogenase family.</text>
</comment>
<evidence type="ECO:0000259" key="9">
    <source>
        <dbReference type="Pfam" id="PF02771"/>
    </source>
</evidence>
<keyword evidence="5 6" id="KW-0560">Oxidoreductase</keyword>